<dbReference type="Pfam" id="PF01207">
    <property type="entry name" value="Dus"/>
    <property type="match status" value="1"/>
</dbReference>
<keyword evidence="5 12" id="KW-0288">FMN</keyword>
<reference evidence="17 18" key="1">
    <citation type="submission" date="2020-04" db="EMBL/GenBank/DDBJ databases">
        <title>MicrobeNet Type strains.</title>
        <authorList>
            <person name="Nicholson A.C."/>
        </authorList>
    </citation>
    <scope>NUCLEOTIDE SEQUENCE [LARGE SCALE GENOMIC DNA]</scope>
    <source>
        <strain evidence="17 18">JCM 12354</strain>
    </source>
</reference>
<evidence type="ECO:0000259" key="16">
    <source>
        <dbReference type="Pfam" id="PF01207"/>
    </source>
</evidence>
<feature type="binding site" evidence="14">
    <location>
        <position position="185"/>
    </location>
    <ligand>
        <name>FMN</name>
        <dbReference type="ChEBI" id="CHEBI:58210"/>
    </ligand>
</feature>
<feature type="domain" description="DUS-like FMN-binding" evidence="16">
    <location>
        <begin position="24"/>
        <end position="329"/>
    </location>
</feature>
<keyword evidence="3" id="KW-0820">tRNA-binding</keyword>
<feature type="binding site" evidence="14">
    <location>
        <begin position="241"/>
        <end position="242"/>
    </location>
    <ligand>
        <name>FMN</name>
        <dbReference type="ChEBI" id="CHEBI:58210"/>
    </ligand>
</feature>
<evidence type="ECO:0000256" key="9">
    <source>
        <dbReference type="ARBA" id="ARBA00023002"/>
    </source>
</evidence>
<evidence type="ECO:0000256" key="4">
    <source>
        <dbReference type="ARBA" id="ARBA00022630"/>
    </source>
</evidence>
<dbReference type="InterPro" id="IPR004652">
    <property type="entry name" value="DusB-like"/>
</dbReference>
<comment type="catalytic activity">
    <reaction evidence="11">
        <text>a 5,6-dihydrouridine in tRNA + NAD(+) = a uridine in tRNA + NADH + H(+)</text>
        <dbReference type="Rhea" id="RHEA:54452"/>
        <dbReference type="Rhea" id="RHEA-COMP:13339"/>
        <dbReference type="Rhea" id="RHEA-COMP:13887"/>
        <dbReference type="ChEBI" id="CHEBI:15378"/>
        <dbReference type="ChEBI" id="CHEBI:57540"/>
        <dbReference type="ChEBI" id="CHEBI:57945"/>
        <dbReference type="ChEBI" id="CHEBI:65315"/>
        <dbReference type="ChEBI" id="CHEBI:74443"/>
    </reaction>
</comment>
<sequence length="383" mass="41475">MTAVLDTRTGLRIGPYTVDPPVVLAPMAGITNVAFRRLCREFGSRTSIYVCEMITARAVVERNEKTLHMMSFDADESPRSMQLYGVDPKTLGEAVRIIVGEGWADHIDVNLGCPVKKVTRLGGGAALPYKRRLFAEIVREMVGAADPAGVPVTFKFRIGIDEDHHTYLDTGRIAEAEGAAAVSLHARTAAQLYSGVADWSAIARLKEAVTTIPVLGNGDIFSADDALRMMAETGCDGVVVGRGCLGRPWLFAELSAALRGEPVPEGPRLGRVGEILDRHATLLVDHDGEDKAMRDIRKHMAWYFMGFPLGSQLRRSFATVSSLTRLRELIEQLPPEVPFPAEAQGPRGRQGSPATKVVLPEGWLDDPEDPTVPAAADVMHSGG</sequence>
<dbReference type="PANTHER" id="PTHR45846:SF1">
    <property type="entry name" value="TRNA-DIHYDROURIDINE(47) SYNTHASE [NAD(P)(+)]-LIKE"/>
    <property type="match status" value="1"/>
</dbReference>
<comment type="similarity">
    <text evidence="12">Belongs to the dus family.</text>
</comment>
<organism evidence="17 18">
    <name type="scientific">Nocardia vermiculata</name>
    <dbReference type="NCBI Taxonomy" id="257274"/>
    <lineage>
        <taxon>Bacteria</taxon>
        <taxon>Bacillati</taxon>
        <taxon>Actinomycetota</taxon>
        <taxon>Actinomycetes</taxon>
        <taxon>Mycobacteriales</taxon>
        <taxon>Nocardiaceae</taxon>
        <taxon>Nocardia</taxon>
    </lineage>
</organism>
<dbReference type="EC" id="1.3.1.-" evidence="12"/>
<name>A0A846Y265_9NOCA</name>
<keyword evidence="18" id="KW-1185">Reference proteome</keyword>
<keyword evidence="7" id="KW-0521">NADP</keyword>
<dbReference type="CDD" id="cd02801">
    <property type="entry name" value="DUS_like_FMN"/>
    <property type="match status" value="1"/>
</dbReference>
<protein>
    <recommendedName>
        <fullName evidence="12">tRNA-dihydrouridine synthase</fullName>
        <ecNumber evidence="12">1.3.1.-</ecNumber>
    </recommendedName>
</protein>
<dbReference type="Gene3D" id="3.20.20.70">
    <property type="entry name" value="Aldolase class I"/>
    <property type="match status" value="1"/>
</dbReference>
<feature type="binding site" evidence="14">
    <location>
        <begin position="26"/>
        <end position="28"/>
    </location>
    <ligand>
        <name>FMN</name>
        <dbReference type="ChEBI" id="CHEBI:58210"/>
    </ligand>
</feature>
<dbReference type="Proteomes" id="UP000565711">
    <property type="component" value="Unassembled WGS sequence"/>
</dbReference>
<evidence type="ECO:0000256" key="8">
    <source>
        <dbReference type="ARBA" id="ARBA00022884"/>
    </source>
</evidence>
<dbReference type="PROSITE" id="PS01136">
    <property type="entry name" value="UPF0034"/>
    <property type="match status" value="1"/>
</dbReference>
<accession>A0A846Y265</accession>
<feature type="binding site" evidence="14">
    <location>
        <position position="82"/>
    </location>
    <ligand>
        <name>FMN</name>
        <dbReference type="ChEBI" id="CHEBI:58210"/>
    </ligand>
</feature>
<dbReference type="InterPro" id="IPR013785">
    <property type="entry name" value="Aldolase_TIM"/>
</dbReference>
<proteinExistence type="inferred from homology"/>
<dbReference type="NCBIfam" id="TIGR00737">
    <property type="entry name" value="nifR3_yhdG"/>
    <property type="match status" value="1"/>
</dbReference>
<evidence type="ECO:0000256" key="15">
    <source>
        <dbReference type="SAM" id="MobiDB-lite"/>
    </source>
</evidence>
<evidence type="ECO:0000256" key="10">
    <source>
        <dbReference type="ARBA" id="ARBA00048205"/>
    </source>
</evidence>
<dbReference type="RefSeq" id="WP_067873046.1">
    <property type="nucleotide sequence ID" value="NZ_JAAXOP010000011.1"/>
</dbReference>
<dbReference type="GO" id="GO:0017150">
    <property type="term" value="F:tRNA dihydrouridine synthase activity"/>
    <property type="evidence" value="ECO:0007669"/>
    <property type="project" value="InterPro"/>
</dbReference>
<keyword evidence="6 12" id="KW-0819">tRNA processing</keyword>
<dbReference type="InterPro" id="IPR001269">
    <property type="entry name" value="DUS_fam"/>
</dbReference>
<gene>
    <name evidence="17" type="primary">dusB</name>
    <name evidence="17" type="ORF">HGA08_18855</name>
</gene>
<evidence type="ECO:0000313" key="17">
    <source>
        <dbReference type="EMBL" id="NKY52275.1"/>
    </source>
</evidence>
<keyword evidence="4 12" id="KW-0285">Flavoprotein</keyword>
<keyword evidence="9 12" id="KW-0560">Oxidoreductase</keyword>
<evidence type="ECO:0000256" key="13">
    <source>
        <dbReference type="PIRSR" id="PIRSR006621-1"/>
    </source>
</evidence>
<comment type="function">
    <text evidence="2 12">Catalyzes the synthesis of 5,6-dihydrouridine (D), a modified base found in the D-loop of most tRNAs, via the reduction of the C5-C6 double bond in target uridines.</text>
</comment>
<dbReference type="SUPFAM" id="SSF51395">
    <property type="entry name" value="FMN-linked oxidoreductases"/>
    <property type="match status" value="1"/>
</dbReference>
<dbReference type="GO" id="GO:0000049">
    <property type="term" value="F:tRNA binding"/>
    <property type="evidence" value="ECO:0007669"/>
    <property type="project" value="UniProtKB-KW"/>
</dbReference>
<evidence type="ECO:0000256" key="11">
    <source>
        <dbReference type="ARBA" id="ARBA00048802"/>
    </source>
</evidence>
<evidence type="ECO:0000256" key="1">
    <source>
        <dbReference type="ARBA" id="ARBA00001917"/>
    </source>
</evidence>
<comment type="caution">
    <text evidence="17">The sequence shown here is derived from an EMBL/GenBank/DDBJ whole genome shotgun (WGS) entry which is preliminary data.</text>
</comment>
<keyword evidence="14" id="KW-0547">Nucleotide-binding</keyword>
<evidence type="ECO:0000256" key="14">
    <source>
        <dbReference type="PIRSR" id="PIRSR006621-2"/>
    </source>
</evidence>
<evidence type="ECO:0000256" key="7">
    <source>
        <dbReference type="ARBA" id="ARBA00022857"/>
    </source>
</evidence>
<dbReference type="Gene3D" id="1.10.1200.80">
    <property type="entry name" value="Putative flavin oxidoreducatase, domain 2"/>
    <property type="match status" value="1"/>
</dbReference>
<evidence type="ECO:0000256" key="6">
    <source>
        <dbReference type="ARBA" id="ARBA00022694"/>
    </source>
</evidence>
<evidence type="ECO:0000256" key="12">
    <source>
        <dbReference type="PIRNR" id="PIRNR006621"/>
    </source>
</evidence>
<comment type="cofactor">
    <cofactor evidence="1 12 14">
        <name>FMN</name>
        <dbReference type="ChEBI" id="CHEBI:58210"/>
    </cofactor>
</comment>
<dbReference type="EMBL" id="JAAXOP010000011">
    <property type="protein sequence ID" value="NKY52275.1"/>
    <property type="molecule type" value="Genomic_DNA"/>
</dbReference>
<comment type="catalytic activity">
    <reaction evidence="10">
        <text>a 5,6-dihydrouridine in tRNA + NADP(+) = a uridine in tRNA + NADPH + H(+)</text>
        <dbReference type="Rhea" id="RHEA:23624"/>
        <dbReference type="Rhea" id="RHEA-COMP:13339"/>
        <dbReference type="Rhea" id="RHEA-COMP:13887"/>
        <dbReference type="ChEBI" id="CHEBI:15378"/>
        <dbReference type="ChEBI" id="CHEBI:57783"/>
        <dbReference type="ChEBI" id="CHEBI:58349"/>
        <dbReference type="ChEBI" id="CHEBI:65315"/>
        <dbReference type="ChEBI" id="CHEBI:74443"/>
    </reaction>
</comment>
<feature type="binding site" evidence="14">
    <location>
        <position position="155"/>
    </location>
    <ligand>
        <name>FMN</name>
        <dbReference type="ChEBI" id="CHEBI:58210"/>
    </ligand>
</feature>
<dbReference type="PANTHER" id="PTHR45846">
    <property type="entry name" value="TRNA-DIHYDROURIDINE(47) SYNTHASE [NAD(P)(+)]-LIKE"/>
    <property type="match status" value="1"/>
</dbReference>
<dbReference type="InterPro" id="IPR035587">
    <property type="entry name" value="DUS-like_FMN-bd"/>
</dbReference>
<feature type="active site" description="Proton donor" evidence="13">
    <location>
        <position position="113"/>
    </location>
</feature>
<evidence type="ECO:0000256" key="3">
    <source>
        <dbReference type="ARBA" id="ARBA00022555"/>
    </source>
</evidence>
<evidence type="ECO:0000256" key="5">
    <source>
        <dbReference type="ARBA" id="ARBA00022643"/>
    </source>
</evidence>
<feature type="region of interest" description="Disordered" evidence="15">
    <location>
        <begin position="337"/>
        <end position="383"/>
    </location>
</feature>
<evidence type="ECO:0000313" key="18">
    <source>
        <dbReference type="Proteomes" id="UP000565711"/>
    </source>
</evidence>
<dbReference type="AlphaFoldDB" id="A0A846Y265"/>
<dbReference type="InterPro" id="IPR024036">
    <property type="entry name" value="tRNA-dHydroUridine_Synthase_C"/>
</dbReference>
<dbReference type="InterPro" id="IPR018517">
    <property type="entry name" value="tRNA_hU_synthase_CS"/>
</dbReference>
<evidence type="ECO:0000256" key="2">
    <source>
        <dbReference type="ARBA" id="ARBA00002790"/>
    </source>
</evidence>
<keyword evidence="8" id="KW-0694">RNA-binding</keyword>
<dbReference type="PIRSF" id="PIRSF006621">
    <property type="entry name" value="Dus"/>
    <property type="match status" value="1"/>
</dbReference>
<dbReference type="GO" id="GO:0050660">
    <property type="term" value="F:flavin adenine dinucleotide binding"/>
    <property type="evidence" value="ECO:0007669"/>
    <property type="project" value="InterPro"/>
</dbReference>